<proteinExistence type="predicted"/>
<dbReference type="OMA" id="MVRFVME"/>
<feature type="compositionally biased region" description="Polar residues" evidence="1">
    <location>
        <begin position="74"/>
        <end position="102"/>
    </location>
</feature>
<dbReference type="AlphaFoldDB" id="E2BBD9"/>
<name>E2BBD9_HARSA</name>
<evidence type="ECO:0000256" key="1">
    <source>
        <dbReference type="SAM" id="MobiDB-lite"/>
    </source>
</evidence>
<reference evidence="2 3" key="1">
    <citation type="journal article" date="2010" name="Science">
        <title>Genomic comparison of the ants Camponotus floridanus and Harpegnathos saltator.</title>
        <authorList>
            <person name="Bonasio R."/>
            <person name="Zhang G."/>
            <person name="Ye C."/>
            <person name="Mutti N.S."/>
            <person name="Fang X."/>
            <person name="Qin N."/>
            <person name="Donahue G."/>
            <person name="Yang P."/>
            <person name="Li Q."/>
            <person name="Li C."/>
            <person name="Zhang P."/>
            <person name="Huang Z."/>
            <person name="Berger S.L."/>
            <person name="Reinberg D."/>
            <person name="Wang J."/>
            <person name="Liebig J."/>
        </authorList>
    </citation>
    <scope>NUCLEOTIDE SEQUENCE [LARGE SCALE GENOMIC DNA]</scope>
    <source>
        <strain evidence="2 3">R22 G/1</strain>
    </source>
</reference>
<dbReference type="Proteomes" id="UP000008237">
    <property type="component" value="Unassembled WGS sequence"/>
</dbReference>
<keyword evidence="3" id="KW-1185">Reference proteome</keyword>
<gene>
    <name evidence="2" type="ORF">EAI_01306</name>
</gene>
<protein>
    <submittedName>
        <fullName evidence="2">Uncharacterized protein</fullName>
    </submittedName>
</protein>
<organism evidence="3">
    <name type="scientific">Harpegnathos saltator</name>
    <name type="common">Jerdon's jumping ant</name>
    <dbReference type="NCBI Taxonomy" id="610380"/>
    <lineage>
        <taxon>Eukaryota</taxon>
        <taxon>Metazoa</taxon>
        <taxon>Ecdysozoa</taxon>
        <taxon>Arthropoda</taxon>
        <taxon>Hexapoda</taxon>
        <taxon>Insecta</taxon>
        <taxon>Pterygota</taxon>
        <taxon>Neoptera</taxon>
        <taxon>Endopterygota</taxon>
        <taxon>Hymenoptera</taxon>
        <taxon>Apocrita</taxon>
        <taxon>Aculeata</taxon>
        <taxon>Formicoidea</taxon>
        <taxon>Formicidae</taxon>
        <taxon>Ponerinae</taxon>
        <taxon>Ponerini</taxon>
        <taxon>Harpegnathos</taxon>
    </lineage>
</organism>
<dbReference type="InParanoid" id="E2BBD9"/>
<feature type="region of interest" description="Disordered" evidence="1">
    <location>
        <begin position="1"/>
        <end position="102"/>
    </location>
</feature>
<feature type="compositionally biased region" description="Low complexity" evidence="1">
    <location>
        <begin position="60"/>
        <end position="73"/>
    </location>
</feature>
<feature type="compositionally biased region" description="Basic and acidic residues" evidence="1">
    <location>
        <begin position="43"/>
        <end position="58"/>
    </location>
</feature>
<dbReference type="OrthoDB" id="7539293at2759"/>
<accession>E2BBD9</accession>
<evidence type="ECO:0000313" key="2">
    <source>
        <dbReference type="EMBL" id="EFN86976.1"/>
    </source>
</evidence>
<evidence type="ECO:0000313" key="3">
    <source>
        <dbReference type="Proteomes" id="UP000008237"/>
    </source>
</evidence>
<sequence>MSRNAGEDMCAGRDLSANPETELLLSNRIHGDAPTSTCVRAQPGERRAMDDEPCHRDGASSLSSSSSSSSSSSRPTSQDKSTGSSRNAQQVEEPSSNPVTPLSITVNDAVENDDPPPYASILPPYSAIALSNHVGWPYGPFSFGDSYSTNPPPYRVEIPLAPFQTSRPSATAAFHPEETNCQHSSLPMPLMPYRFFKFGYRGDWRETWLADGGVVEKIEDGRSRTRTGINLVTGTSSFEGTMRGVRLLPVAGTKDSQECSLNSVDSLRR</sequence>
<dbReference type="EMBL" id="GL447038">
    <property type="protein sequence ID" value="EFN86976.1"/>
    <property type="molecule type" value="Genomic_DNA"/>
</dbReference>